<gene>
    <name evidence="2" type="primary">Lime1</name>
    <name evidence="2" type="ORF">CEYCYA_R12352</name>
</gene>
<dbReference type="PANTHER" id="PTHR47740">
    <property type="entry name" value="LCK-INTERACTING TRANSMEMBRANE ADAPTER 1, LIME1"/>
    <property type="match status" value="1"/>
</dbReference>
<dbReference type="EMBL" id="VYZU01037650">
    <property type="protein sequence ID" value="NXY85245.1"/>
    <property type="molecule type" value="Genomic_DNA"/>
</dbReference>
<evidence type="ECO:0000256" key="1">
    <source>
        <dbReference type="SAM" id="MobiDB-lite"/>
    </source>
</evidence>
<protein>
    <submittedName>
        <fullName evidence="2">LIME1 protein</fullName>
    </submittedName>
</protein>
<dbReference type="InterPro" id="IPR026072">
    <property type="entry name" value="Lime1"/>
</dbReference>
<dbReference type="GO" id="GO:0050852">
    <property type="term" value="P:T cell receptor signaling pathway"/>
    <property type="evidence" value="ECO:0007669"/>
    <property type="project" value="InterPro"/>
</dbReference>
<dbReference type="Pfam" id="PF15332">
    <property type="entry name" value="LIME1"/>
    <property type="match status" value="1"/>
</dbReference>
<comment type="caution">
    <text evidence="2">The sequence shown here is derived from an EMBL/GenBank/DDBJ whole genome shotgun (WGS) entry which is preliminary data.</text>
</comment>
<proteinExistence type="predicted"/>
<evidence type="ECO:0000313" key="2">
    <source>
        <dbReference type="EMBL" id="NXY85245.1"/>
    </source>
</evidence>
<organism evidence="2 3">
    <name type="scientific">Ceyx cyanopectus</name>
    <name type="common">Indigo-banded kingfisher</name>
    <dbReference type="NCBI Taxonomy" id="390723"/>
    <lineage>
        <taxon>Eukaryota</taxon>
        <taxon>Metazoa</taxon>
        <taxon>Chordata</taxon>
        <taxon>Craniata</taxon>
        <taxon>Vertebrata</taxon>
        <taxon>Euteleostomi</taxon>
        <taxon>Archelosauria</taxon>
        <taxon>Archosauria</taxon>
        <taxon>Dinosauria</taxon>
        <taxon>Saurischia</taxon>
        <taxon>Theropoda</taxon>
        <taxon>Coelurosauria</taxon>
        <taxon>Aves</taxon>
        <taxon>Neognathae</taxon>
        <taxon>Neoaves</taxon>
        <taxon>Telluraves</taxon>
        <taxon>Coraciimorphae</taxon>
        <taxon>Coraciiformes</taxon>
        <taxon>Alcedinidae</taxon>
        <taxon>Ceyx</taxon>
    </lineage>
</organism>
<evidence type="ECO:0000313" key="3">
    <source>
        <dbReference type="Proteomes" id="UP000586704"/>
    </source>
</evidence>
<name>A0A7L4N864_9AVES</name>
<dbReference type="OrthoDB" id="9939965at2759"/>
<feature type="non-terminal residue" evidence="2">
    <location>
        <position position="193"/>
    </location>
</feature>
<dbReference type="PANTHER" id="PTHR47740:SF1">
    <property type="entry name" value="LCK-INTERACTING TRANSMEMBRANE ADAPTER 1"/>
    <property type="match status" value="1"/>
</dbReference>
<dbReference type="GO" id="GO:0019815">
    <property type="term" value="C:B cell receptor complex"/>
    <property type="evidence" value="ECO:0007669"/>
    <property type="project" value="TreeGrafter"/>
</dbReference>
<feature type="non-terminal residue" evidence="2">
    <location>
        <position position="1"/>
    </location>
</feature>
<dbReference type="GO" id="GO:0019901">
    <property type="term" value="F:protein kinase binding"/>
    <property type="evidence" value="ECO:0007669"/>
    <property type="project" value="TreeGrafter"/>
</dbReference>
<feature type="region of interest" description="Disordered" evidence="1">
    <location>
        <begin position="66"/>
        <end position="126"/>
    </location>
</feature>
<sequence length="193" mass="20582">QSLLRQTQLRSLSKSDTKLHELYRVKSRDDAQRPASLDFPFPAAPLGGADSVSVLLHRELPRIPIPEPPAASPAPEQTYSNLLFTPPRKPPQDAVYECLAGGGEDAPVPPVPPASRASPPRAGHGAADYACVRKVKKGVPKELQDGTAEGPSATPRCWDAAGNAPRAKLEEMYSTVCKAAKTKSLLSSSSPRE</sequence>
<dbReference type="AlphaFoldDB" id="A0A7L4N864"/>
<dbReference type="GO" id="GO:0050853">
    <property type="term" value="P:B cell receptor signaling pathway"/>
    <property type="evidence" value="ECO:0007669"/>
    <property type="project" value="InterPro"/>
</dbReference>
<reference evidence="2 3" key="1">
    <citation type="submission" date="2020-02" db="EMBL/GenBank/DDBJ databases">
        <title>Bird 10,000 Genomes (B10K) Project - Family phase.</title>
        <authorList>
            <person name="Zhang G."/>
        </authorList>
    </citation>
    <scope>NUCLEOTIDE SEQUENCE [LARGE SCALE GENOMIC DNA]</scope>
    <source>
        <strain evidence="2">B10K-DU-013-51</strain>
        <tissue evidence="2">Mixed tissue sample</tissue>
    </source>
</reference>
<accession>A0A7L4N864</accession>
<keyword evidence="3" id="KW-1185">Reference proteome</keyword>
<dbReference type="Proteomes" id="UP000586704">
    <property type="component" value="Unassembled WGS sequence"/>
</dbReference>